<accession>A0A1V3C2C5</accession>
<dbReference type="STRING" id="501010.NOSIN_13025"/>
<comment type="caution">
    <text evidence="2">The sequence shown here is derived from an EMBL/GenBank/DDBJ whole genome shotgun (WGS) entry which is preliminary data.</text>
</comment>
<dbReference type="Pfam" id="PF11382">
    <property type="entry name" value="MctB"/>
    <property type="match status" value="1"/>
</dbReference>
<feature type="region of interest" description="Disordered" evidence="1">
    <location>
        <begin position="164"/>
        <end position="225"/>
    </location>
</feature>
<dbReference type="EMBL" id="MCOK01000001">
    <property type="protein sequence ID" value="OOC54619.1"/>
    <property type="molecule type" value="Genomic_DNA"/>
</dbReference>
<feature type="compositionally biased region" description="Acidic residues" evidence="1">
    <location>
        <begin position="199"/>
        <end position="214"/>
    </location>
</feature>
<feature type="compositionally biased region" description="Gly residues" evidence="1">
    <location>
        <begin position="173"/>
        <end position="183"/>
    </location>
</feature>
<evidence type="ECO:0008006" key="4">
    <source>
        <dbReference type="Google" id="ProtNLM"/>
    </source>
</evidence>
<evidence type="ECO:0000256" key="1">
    <source>
        <dbReference type="SAM" id="MobiDB-lite"/>
    </source>
</evidence>
<feature type="region of interest" description="Disordered" evidence="1">
    <location>
        <begin position="342"/>
        <end position="392"/>
    </location>
</feature>
<organism evidence="2 3">
    <name type="scientific">Nocardiopsis sinuspersici</name>
    <dbReference type="NCBI Taxonomy" id="501010"/>
    <lineage>
        <taxon>Bacteria</taxon>
        <taxon>Bacillati</taxon>
        <taxon>Actinomycetota</taxon>
        <taxon>Actinomycetes</taxon>
        <taxon>Streptosporangiales</taxon>
        <taxon>Nocardiopsidaceae</taxon>
        <taxon>Nocardiopsis</taxon>
    </lineage>
</organism>
<dbReference type="GO" id="GO:0055070">
    <property type="term" value="P:copper ion homeostasis"/>
    <property type="evidence" value="ECO:0007669"/>
    <property type="project" value="InterPro"/>
</dbReference>
<evidence type="ECO:0000313" key="3">
    <source>
        <dbReference type="Proteomes" id="UP000189004"/>
    </source>
</evidence>
<reference evidence="3" key="1">
    <citation type="submission" date="2016-08" db="EMBL/GenBank/DDBJ databases">
        <authorList>
            <person name="Tokovenko B."/>
            <person name="Kalinowski J."/>
        </authorList>
    </citation>
    <scope>NUCLEOTIDE SEQUENCE [LARGE SCALE GENOMIC DNA]</scope>
    <source>
        <strain evidence="3">UTMC102</strain>
    </source>
</reference>
<dbReference type="Proteomes" id="UP000189004">
    <property type="component" value="Unassembled WGS sequence"/>
</dbReference>
<keyword evidence="3" id="KW-1185">Reference proteome</keyword>
<dbReference type="GO" id="GO:0016020">
    <property type="term" value="C:membrane"/>
    <property type="evidence" value="ECO:0007669"/>
    <property type="project" value="InterPro"/>
</dbReference>
<proteinExistence type="predicted"/>
<evidence type="ECO:0000313" key="2">
    <source>
        <dbReference type="EMBL" id="OOC54619.1"/>
    </source>
</evidence>
<dbReference type="OrthoDB" id="4350157at2"/>
<dbReference type="AlphaFoldDB" id="A0A1V3C2C5"/>
<dbReference type="InterPro" id="IPR021522">
    <property type="entry name" value="MctB"/>
</dbReference>
<feature type="compositionally biased region" description="Basic and acidic residues" evidence="1">
    <location>
        <begin position="382"/>
        <end position="392"/>
    </location>
</feature>
<dbReference type="RefSeq" id="WP_077691025.1">
    <property type="nucleotide sequence ID" value="NZ_MCOK01000001.1"/>
</dbReference>
<protein>
    <recommendedName>
        <fullName evidence="4">Channel protein</fullName>
    </recommendedName>
</protein>
<feature type="compositionally biased region" description="Basic and acidic residues" evidence="1">
    <location>
        <begin position="356"/>
        <end position="372"/>
    </location>
</feature>
<sequence>MIDFRYHLVSIIAVFLALTVGLVLGTTMLQDPLLNTLQSETDDLRGQTEELRTERDVADKVNAGADEMAEAVSKDMLDGLLTDLGVAVVAAPGADPKMADALAERVEEADGEVVGRVQITEAFLEGEKATFVDELTLQIAHQPEDLTGSPYEKAGAEIGRALAATEEDEDTGAGDGAESGDGEPGTASDGASDRASDGASDDASDGASDAESDDRGDGGSGYDPAAVLEAFSEGGLIVVEDDPAGAADAVLVVAPAAGASPGGDDPKTANAVLGALASALHEEVDAVAVAGDGPSARGDGMLAQARAEESAFATVDVATRPMGEIITILALAENLEEDGGAYGIGEGVRGFLPDPLPERIESSDEESSDGRTSDGGGGDGADEARRADRDGK</sequence>
<gene>
    <name evidence="2" type="ORF">NOSIN_13025</name>
</gene>
<name>A0A1V3C2C5_9ACTN</name>